<dbReference type="InterPro" id="IPR000033">
    <property type="entry name" value="LDLR_classB_rpt"/>
</dbReference>
<evidence type="ECO:0000256" key="7">
    <source>
        <dbReference type="ARBA" id="ARBA00023136"/>
    </source>
</evidence>
<comment type="subcellular location">
    <subcellularLocation>
        <location evidence="1">Cell membrane</location>
        <topology evidence="1">Single-pass type I membrane protein</topology>
    </subcellularLocation>
</comment>
<evidence type="ECO:0000256" key="6">
    <source>
        <dbReference type="ARBA" id="ARBA00022737"/>
    </source>
</evidence>
<keyword evidence="4" id="KW-0254">Endocytosis</keyword>
<feature type="compositionally biased region" description="Low complexity" evidence="13">
    <location>
        <begin position="1611"/>
        <end position="1621"/>
    </location>
</feature>
<feature type="region of interest" description="Disordered" evidence="13">
    <location>
        <begin position="1"/>
        <end position="31"/>
    </location>
</feature>
<keyword evidence="8 11" id="KW-1015">Disulfide bond</keyword>
<feature type="repeat" description="LDL-receptor class B" evidence="12">
    <location>
        <begin position="755"/>
        <end position="797"/>
    </location>
</feature>
<feature type="repeat" description="LDL-receptor class B" evidence="12">
    <location>
        <begin position="182"/>
        <end position="224"/>
    </location>
</feature>
<dbReference type="InterPro" id="IPR000742">
    <property type="entry name" value="EGF"/>
</dbReference>
<dbReference type="PROSITE" id="PS51120">
    <property type="entry name" value="LDLRB"/>
    <property type="match status" value="12"/>
</dbReference>
<dbReference type="PROSITE" id="PS01186">
    <property type="entry name" value="EGF_2"/>
    <property type="match status" value="1"/>
</dbReference>
<evidence type="ECO:0000256" key="1">
    <source>
        <dbReference type="ARBA" id="ARBA00004251"/>
    </source>
</evidence>
<dbReference type="Pfam" id="PF00057">
    <property type="entry name" value="Ldl_recept_a"/>
    <property type="match status" value="3"/>
</dbReference>
<evidence type="ECO:0000256" key="10">
    <source>
        <dbReference type="ARBA" id="ARBA00023180"/>
    </source>
</evidence>
<evidence type="ECO:0000313" key="17">
    <source>
        <dbReference type="Proteomes" id="UP000078540"/>
    </source>
</evidence>
<evidence type="ECO:0000256" key="13">
    <source>
        <dbReference type="SAM" id="MobiDB-lite"/>
    </source>
</evidence>
<evidence type="ECO:0000256" key="9">
    <source>
        <dbReference type="ARBA" id="ARBA00023170"/>
    </source>
</evidence>
<dbReference type="Proteomes" id="UP000078540">
    <property type="component" value="Unassembled WGS sequence"/>
</dbReference>
<keyword evidence="7 14" id="KW-0472">Membrane</keyword>
<gene>
    <name evidence="16" type="ORF">ALC53_06745</name>
</gene>
<dbReference type="PRINTS" id="PR00261">
    <property type="entry name" value="LDLRECEPTOR"/>
</dbReference>
<dbReference type="PROSITE" id="PS50068">
    <property type="entry name" value="LDLRA_2"/>
    <property type="match status" value="3"/>
</dbReference>
<feature type="repeat" description="LDL-receptor class B" evidence="12">
    <location>
        <begin position="580"/>
        <end position="622"/>
    </location>
</feature>
<evidence type="ECO:0000256" key="11">
    <source>
        <dbReference type="PROSITE-ProRule" id="PRU00124"/>
    </source>
</evidence>
<dbReference type="EMBL" id="KQ976507">
    <property type="protein sequence ID" value="KYM82832.1"/>
    <property type="molecule type" value="Genomic_DNA"/>
</dbReference>
<feature type="domain" description="EGF-like" evidence="15">
    <location>
        <begin position="693"/>
        <end position="708"/>
    </location>
</feature>
<accession>A0A151I365</accession>
<evidence type="ECO:0000256" key="8">
    <source>
        <dbReference type="ARBA" id="ARBA00023157"/>
    </source>
</evidence>
<evidence type="ECO:0000256" key="2">
    <source>
        <dbReference type="ARBA" id="ARBA00022475"/>
    </source>
</evidence>
<dbReference type="GO" id="GO:0005886">
    <property type="term" value="C:plasma membrane"/>
    <property type="evidence" value="ECO:0007669"/>
    <property type="project" value="UniProtKB-SubCell"/>
</dbReference>
<dbReference type="InterPro" id="IPR050778">
    <property type="entry name" value="Cueball_EGF_LRP_Nidogen"/>
</dbReference>
<feature type="repeat" description="LDL-receptor class B" evidence="12">
    <location>
        <begin position="225"/>
        <end position="270"/>
    </location>
</feature>
<sequence length="1705" mass="191777">MNTCSSTKFHLRPVNEARNDENDEQDSQGRRRSSPRVICSYRAAIAPRLLRFHLIWIAADVDNLFVLKSLIAEQTRLMRSAMTLVNRFCLNPRSPLLLFGTHKDIRVTNISRSNKVNIIIKDLSEGASLDFFYERELICWSDSSLEMIQCIRYNGTHTGEKITVVNSSLISPDGLACDWFTDKLYWTDGEKNRIEVTSIDGRNRKVLFWNDIYQPRAIALAPMEGYLFWTDWGDVPKIERASMDGDPNTREIIVSDDIFWPNGLTIDYENRLVYWADGRLHFIAVMDYHGGNRRRLINRDLDYPFAITFFDNRLYWTDWKTWCIHSYDINQLQSHPRELFHGEYIPGDIEVWDARRQPSGNNPCKRNNGNCSHLCLLSSKEPGYSCACPTGVKLIDKHTCANRPEQLLLIVQRTEICRISLDSPDYTNFVLPLTGIKHAIAIDFDPVEELLYWTDEQTTAIRRAPLDGMSQQNVISTEVANPDGIAIDWIARNLYWTDTGTDRIEVARLDGKYRRVLVNEDLFEPRAIALAPEHGWMFWTDWSEKRPKIERSNLDGSERTLLITKDIVWPNGIALDLERNKIYWCDAKTDKIEVSNMDGTDRREVITDNLPHLFGLTLLGDYLYWTDWQRRSIDRAHKLTGGEREVIVDQVPNVMGIKAIHLGKMNASNSPCARDNGGCSHLCFNRPNNRYVCACQMGYELTKDKRTCVVPEAFLLFSRRENLGRISIENINNDNIIPVTGIKDASAIDFDLSENRIYWTDVKLKTITRVFINGSDIEKIVDLGLESPEGIAFDWIAHNLYWSDTITRRIEMIRIEGGSRKILLWQNLLEPKNVAVDPERGHLYWAEWGNTGSIERAFLDGTQRQVIVSHIGRANGLTIDHVGRKLYWADISTPAINCYDLLTQRGDVIISRHIVYPFSVTQYRDFIYWADWNTGDIERADKITGANRTKIHTNLASVTDLKVFHASRQSGSNPCAIANGNCSHLCIALPDSNEGASVIHKCACPTHYNLARDNRTCMAPRHFMIYSQRTAIVRYLPDQTDDCADVTLRVQGLKNVRAIEFDPVTQHVYWIDGRVTIRRALENQTQQQQHSSTVVVSIGNGHLFDLALDPLGRLLFWTCSTNDALNVTRLDNGSALGIVVKGDGEKPRHIAIYSQQRLLFWTDIGKKRVVRSKMDGKERHVIASDLLEQPTGLTVDTMTYVVYWAYSKHIECSNFEGSDRKLLTSTQGSALHLAVLFNYLYWYDRDAQVIERVNKTFDGNTRRGTQVTTGRTSFTDLIAINMPEDLLMETHVCSPFNDYGGCSHFCVGTNTIADEATATLPRCSCPKSLVLSDDGRTCRAAPVCGNDHFTCAAPNAAVSKDCIPATWKCDGQTDCSDGSDELGCPTCSRDQFRCQNHCIELSLVCDGTQQCPDGSDEAQCCEIGQFQCVGNGVCISGTSLCDGWDDCADGSDEVPPACMSPHNPHRQNAGPGINESGKTTYIIIILAVVFVVGTSILSYYYCRKKFTGNEGLPDILHDSAGDPLSPKPSNNRMVKPMFVSQKNNRKDGGGSGGIKIGMEAVRMSMLNGSSLGSSYDRSHITGASSSTRGSSAGGYPQETLNPPPSPATIVSSTRCSSSNASRYKPYRHYRSINQPPPPTPCSTDVCDESDSNYPARYRYESEPFPPPPTPRSVYHSDAAISCPPSPSSRSSTYFSPLPPPPSPVP</sequence>
<keyword evidence="16" id="KW-0449">Lipoprotein</keyword>
<feature type="repeat" description="LDL-receptor class B" evidence="12">
    <location>
        <begin position="271"/>
        <end position="313"/>
    </location>
</feature>
<dbReference type="PROSITE" id="PS01209">
    <property type="entry name" value="LDLRA_1"/>
    <property type="match status" value="1"/>
</dbReference>
<keyword evidence="9 16" id="KW-0675">Receptor</keyword>
<keyword evidence="14" id="KW-1133">Transmembrane helix</keyword>
<dbReference type="Gene3D" id="2.120.10.30">
    <property type="entry name" value="TolB, C-terminal domain"/>
    <property type="match status" value="4"/>
</dbReference>
<feature type="disulfide bond" evidence="11">
    <location>
        <begin position="1369"/>
        <end position="1384"/>
    </location>
</feature>
<evidence type="ECO:0000313" key="16">
    <source>
        <dbReference type="EMBL" id="KYM82832.1"/>
    </source>
</evidence>
<keyword evidence="10" id="KW-0325">Glycoprotein</keyword>
<feature type="disulfide bond" evidence="11">
    <location>
        <begin position="1405"/>
        <end position="1420"/>
    </location>
</feature>
<feature type="compositionally biased region" description="Low complexity" evidence="13">
    <location>
        <begin position="1581"/>
        <end position="1594"/>
    </location>
</feature>
<comment type="caution">
    <text evidence="11">Lacks conserved residue(s) required for the propagation of feature annotation.</text>
</comment>
<feature type="repeat" description="LDL-receptor class B" evidence="12">
    <location>
        <begin position="136"/>
        <end position="181"/>
    </location>
</feature>
<dbReference type="SUPFAM" id="SSF57196">
    <property type="entry name" value="EGF/Laminin"/>
    <property type="match status" value="2"/>
</dbReference>
<evidence type="ECO:0000256" key="14">
    <source>
        <dbReference type="SAM" id="Phobius"/>
    </source>
</evidence>
<feature type="transmembrane region" description="Helical" evidence="14">
    <location>
        <begin position="1481"/>
        <end position="1502"/>
    </location>
</feature>
<dbReference type="SUPFAM" id="SSF63825">
    <property type="entry name" value="YWTD domain"/>
    <property type="match status" value="4"/>
</dbReference>
<dbReference type="InterPro" id="IPR002172">
    <property type="entry name" value="LDrepeatLR_classA_rpt"/>
</dbReference>
<keyword evidence="14" id="KW-0812">Transmembrane</keyword>
<dbReference type="STRING" id="520822.A0A151I365"/>
<evidence type="ECO:0000256" key="3">
    <source>
        <dbReference type="ARBA" id="ARBA00022536"/>
    </source>
</evidence>
<dbReference type="Pfam" id="PF14670">
    <property type="entry name" value="FXa_inhibition"/>
    <property type="match status" value="2"/>
</dbReference>
<evidence type="ECO:0000256" key="4">
    <source>
        <dbReference type="ARBA" id="ARBA00022583"/>
    </source>
</evidence>
<feature type="compositionally biased region" description="Pro residues" evidence="13">
    <location>
        <begin position="1696"/>
        <end position="1705"/>
    </location>
</feature>
<feature type="repeat" description="LDL-receptor class B" evidence="12">
    <location>
        <begin position="535"/>
        <end position="579"/>
    </location>
</feature>
<feature type="repeat" description="LDL-receptor class B" evidence="12">
    <location>
        <begin position="798"/>
        <end position="840"/>
    </location>
</feature>
<feature type="repeat" description="LDL-receptor class B" evidence="12">
    <location>
        <begin position="449"/>
        <end position="491"/>
    </location>
</feature>
<dbReference type="PANTHER" id="PTHR46513:SF41">
    <property type="entry name" value="LOW-DENSITY LIPOPROTEIN RECEPTOR-RELATED PROTEIN"/>
    <property type="match status" value="1"/>
</dbReference>
<name>A0A151I365_9HYME</name>
<dbReference type="InterPro" id="IPR023415">
    <property type="entry name" value="LDLR_class-A_CS"/>
</dbReference>
<dbReference type="InterPro" id="IPR011042">
    <property type="entry name" value="6-blade_b-propeller_TolB-like"/>
</dbReference>
<dbReference type="PANTHER" id="PTHR46513">
    <property type="entry name" value="VITELLOGENIN RECEPTOR-LIKE PROTEIN-RELATED-RELATED"/>
    <property type="match status" value="1"/>
</dbReference>
<evidence type="ECO:0000256" key="12">
    <source>
        <dbReference type="PROSITE-ProRule" id="PRU00461"/>
    </source>
</evidence>
<evidence type="ECO:0000256" key="5">
    <source>
        <dbReference type="ARBA" id="ARBA00022729"/>
    </source>
</evidence>
<dbReference type="SMART" id="SM00192">
    <property type="entry name" value="LDLa"/>
    <property type="match status" value="3"/>
</dbReference>
<reference evidence="16 17" key="1">
    <citation type="submission" date="2015-09" db="EMBL/GenBank/DDBJ databases">
        <title>Atta colombica WGS genome.</title>
        <authorList>
            <person name="Nygaard S."/>
            <person name="Hu H."/>
            <person name="Boomsma J."/>
            <person name="Zhang G."/>
        </authorList>
    </citation>
    <scope>NUCLEOTIDE SEQUENCE [LARGE SCALE GENOMIC DNA]</scope>
    <source>
        <strain evidence="16">Treedump-2</strain>
        <tissue evidence="16">Whole body</tissue>
    </source>
</reference>
<dbReference type="FunFam" id="2.120.10.30:FF:000241">
    <property type="entry name" value="Low-density lipoprotein receptor-related protein 6"/>
    <property type="match status" value="1"/>
</dbReference>
<feature type="repeat" description="LDL-receptor class B" evidence="12">
    <location>
        <begin position="1157"/>
        <end position="1199"/>
    </location>
</feature>
<keyword evidence="3" id="KW-0245">EGF-like domain</keyword>
<proteinExistence type="predicted"/>
<dbReference type="Gene3D" id="4.10.400.10">
    <property type="entry name" value="Low-density Lipoprotein Receptor"/>
    <property type="match status" value="3"/>
</dbReference>
<dbReference type="SMART" id="SM00181">
    <property type="entry name" value="EGF"/>
    <property type="match status" value="4"/>
</dbReference>
<keyword evidence="5" id="KW-0732">Signal</keyword>
<dbReference type="Pfam" id="PF00058">
    <property type="entry name" value="Ldl_recept_b"/>
    <property type="match status" value="11"/>
</dbReference>
<keyword evidence="17" id="KW-1185">Reference proteome</keyword>
<protein>
    <submittedName>
        <fullName evidence="16">Low-density lipoprotein receptor-related protein 6</fullName>
    </submittedName>
</protein>
<feature type="repeat" description="LDL-receptor class B" evidence="12">
    <location>
        <begin position="492"/>
        <end position="534"/>
    </location>
</feature>
<dbReference type="SMART" id="SM00135">
    <property type="entry name" value="LY"/>
    <property type="match status" value="20"/>
</dbReference>
<dbReference type="GO" id="GO:0006897">
    <property type="term" value="P:endocytosis"/>
    <property type="evidence" value="ECO:0007669"/>
    <property type="project" value="UniProtKB-KW"/>
</dbReference>
<feature type="region of interest" description="Disordered" evidence="13">
    <location>
        <begin position="1572"/>
        <end position="1705"/>
    </location>
</feature>
<dbReference type="FunFam" id="2.120.10.30:FF:000001">
    <property type="entry name" value="Low-density lipoprotein receptor-related protein 6"/>
    <property type="match status" value="1"/>
</dbReference>
<keyword evidence="2" id="KW-1003">Cell membrane</keyword>
<evidence type="ECO:0000259" key="15">
    <source>
        <dbReference type="PROSITE" id="PS01186"/>
    </source>
</evidence>
<dbReference type="CDD" id="cd00112">
    <property type="entry name" value="LDLa"/>
    <property type="match status" value="3"/>
</dbReference>
<dbReference type="InterPro" id="IPR036055">
    <property type="entry name" value="LDL_receptor-like_sf"/>
</dbReference>
<dbReference type="SUPFAM" id="SSF57424">
    <property type="entry name" value="LDL receptor-like module"/>
    <property type="match status" value="3"/>
</dbReference>
<dbReference type="FunFam" id="2.120.10.30:FF:000008">
    <property type="entry name" value="Low-density lipoprotein receptor-related protein 4"/>
    <property type="match status" value="1"/>
</dbReference>
<keyword evidence="6" id="KW-0677">Repeat</keyword>
<organism evidence="16 17">
    <name type="scientific">Atta colombica</name>
    <dbReference type="NCBI Taxonomy" id="520822"/>
    <lineage>
        <taxon>Eukaryota</taxon>
        <taxon>Metazoa</taxon>
        <taxon>Ecdysozoa</taxon>
        <taxon>Arthropoda</taxon>
        <taxon>Hexapoda</taxon>
        <taxon>Insecta</taxon>
        <taxon>Pterygota</taxon>
        <taxon>Neoptera</taxon>
        <taxon>Endopterygota</taxon>
        <taxon>Hymenoptera</taxon>
        <taxon>Apocrita</taxon>
        <taxon>Aculeata</taxon>
        <taxon>Formicoidea</taxon>
        <taxon>Formicidae</taxon>
        <taxon>Myrmicinae</taxon>
        <taxon>Atta</taxon>
    </lineage>
</organism>
<feature type="repeat" description="LDL-receptor class B" evidence="12">
    <location>
        <begin position="841"/>
        <end position="883"/>
    </location>
</feature>